<protein>
    <recommendedName>
        <fullName evidence="3">Lipoprotein</fullName>
    </recommendedName>
</protein>
<sequence length="173" mass="19939">MRKVGLRFRIVIVLSVMPLMGFSCWRFDNYVLRPELDISSTDGIRGEEQKKFEEVLVIFRKWARSEQLKTIRCDADQGINSYTQPCEAYEATYAICGLISCASKNLQVTLLIDRQYHKIRVVFYDFGRWSKGKREAELQASLKSAIEEAFGDGAMIEFKEPNKSLQPTQKPRG</sequence>
<reference evidence="1 2" key="1">
    <citation type="submission" date="2015-05" db="EMBL/GenBank/DDBJ databases">
        <title>Complete genome sequence of a sulfur-oxidizing gammaproteobacterium strain HA5.</title>
        <authorList>
            <person name="Miura A."/>
            <person name="Kojima H."/>
            <person name="Fukui M."/>
        </authorList>
    </citation>
    <scope>NUCLEOTIDE SEQUENCE [LARGE SCALE GENOMIC DNA]</scope>
    <source>
        <strain evidence="1 2">HA5</strain>
    </source>
</reference>
<dbReference type="AlphaFoldDB" id="A0A1B4XHF1"/>
<evidence type="ECO:0000313" key="2">
    <source>
        <dbReference type="Proteomes" id="UP000243180"/>
    </source>
</evidence>
<dbReference type="InParanoid" id="A0A1B4XHF1"/>
<dbReference type="PROSITE" id="PS51257">
    <property type="entry name" value="PROKAR_LIPOPROTEIN"/>
    <property type="match status" value="1"/>
</dbReference>
<evidence type="ECO:0000313" key="1">
    <source>
        <dbReference type="EMBL" id="BAV34209.1"/>
    </source>
</evidence>
<dbReference type="RefSeq" id="WP_148665065.1">
    <property type="nucleotide sequence ID" value="NZ_AP014879.1"/>
</dbReference>
<keyword evidence="2" id="KW-1185">Reference proteome</keyword>
<dbReference type="KEGG" id="slim:SCL_1918"/>
<gene>
    <name evidence="1" type="ORF">SCL_1918</name>
</gene>
<evidence type="ECO:0008006" key="3">
    <source>
        <dbReference type="Google" id="ProtNLM"/>
    </source>
</evidence>
<accession>A0A1B4XHF1</accession>
<dbReference type="EMBL" id="AP014879">
    <property type="protein sequence ID" value="BAV34209.1"/>
    <property type="molecule type" value="Genomic_DNA"/>
</dbReference>
<organism evidence="1 2">
    <name type="scientific">Sulfuricaulis limicola</name>
    <dbReference type="NCBI Taxonomy" id="1620215"/>
    <lineage>
        <taxon>Bacteria</taxon>
        <taxon>Pseudomonadati</taxon>
        <taxon>Pseudomonadota</taxon>
        <taxon>Gammaproteobacteria</taxon>
        <taxon>Acidiferrobacterales</taxon>
        <taxon>Acidiferrobacteraceae</taxon>
        <taxon>Sulfuricaulis</taxon>
    </lineage>
</organism>
<name>A0A1B4XHF1_9GAMM</name>
<dbReference type="Proteomes" id="UP000243180">
    <property type="component" value="Chromosome"/>
</dbReference>
<proteinExistence type="predicted"/>